<keyword evidence="2 9" id="KW-0645">Protease</keyword>
<accession>A0AAP4V3M1</accession>
<evidence type="ECO:0000256" key="5">
    <source>
        <dbReference type="ARBA" id="ARBA00022833"/>
    </source>
</evidence>
<evidence type="ECO:0000259" key="12">
    <source>
        <dbReference type="Pfam" id="PF02868"/>
    </source>
</evidence>
<feature type="region of interest" description="Disordered" evidence="10">
    <location>
        <begin position="231"/>
        <end position="257"/>
    </location>
</feature>
<comment type="function">
    <text evidence="9">Extracellular zinc metalloprotease.</text>
</comment>
<keyword evidence="7 9" id="KW-0482">Metalloprotease</keyword>
<keyword evidence="6" id="KW-0106">Calcium</keyword>
<dbReference type="Pfam" id="PF02868">
    <property type="entry name" value="Peptidase_M4_C"/>
    <property type="match status" value="1"/>
</dbReference>
<evidence type="ECO:0000313" key="14">
    <source>
        <dbReference type="Proteomes" id="UP001168357"/>
    </source>
</evidence>
<evidence type="ECO:0000256" key="7">
    <source>
        <dbReference type="ARBA" id="ARBA00023049"/>
    </source>
</evidence>
<feature type="active site" description="Proton donor" evidence="8">
    <location>
        <position position="272"/>
    </location>
</feature>
<evidence type="ECO:0000256" key="6">
    <source>
        <dbReference type="ARBA" id="ARBA00022837"/>
    </source>
</evidence>
<proteinExistence type="inferred from homology"/>
<keyword evidence="3" id="KW-0479">Metal-binding</keyword>
<evidence type="ECO:0000256" key="9">
    <source>
        <dbReference type="RuleBase" id="RU366073"/>
    </source>
</evidence>
<dbReference type="GO" id="GO:0006508">
    <property type="term" value="P:proteolysis"/>
    <property type="evidence" value="ECO:0007669"/>
    <property type="project" value="UniProtKB-KW"/>
</dbReference>
<dbReference type="Gene3D" id="3.10.170.10">
    <property type="match status" value="1"/>
</dbReference>
<evidence type="ECO:0000313" key="13">
    <source>
        <dbReference type="EMBL" id="MDN7080007.1"/>
    </source>
</evidence>
<keyword evidence="4 9" id="KW-0378">Hydrolase</keyword>
<dbReference type="SUPFAM" id="SSF55486">
    <property type="entry name" value="Metalloproteases ('zincins'), catalytic domain"/>
    <property type="match status" value="1"/>
</dbReference>
<protein>
    <recommendedName>
        <fullName evidence="9">Neutral metalloproteinase</fullName>
        <ecNumber evidence="9">3.4.24.-</ecNumber>
    </recommendedName>
</protein>
<comment type="cofactor">
    <cofactor evidence="9">
        <name>Zn(2+)</name>
        <dbReference type="ChEBI" id="CHEBI:29105"/>
    </cofactor>
</comment>
<dbReference type="Gene3D" id="1.10.390.10">
    <property type="entry name" value="Neutral Protease Domain 2"/>
    <property type="match status" value="1"/>
</dbReference>
<feature type="domain" description="Peptidase M4 C-terminal" evidence="12">
    <location>
        <begin position="177"/>
        <end position="348"/>
    </location>
</feature>
<sequence>MIIMSKIESIVPEYLLEKFAEKGSEKAQKSLEHTRKIHEERKSIIKNQQIMESTLDNNREHKPTRHVYDCQHTEERQHKLVRDEGDSPTDDEDVNQAYDAGQVILEYYKNVLHRNSIDNLGLDLIFNVHFSEHFMNAFWDGEQMVFGDGDGKIFIDFTAGIDVIGHEMSHGVTQYTSKLEYHDQPGSLNESFSDCMGSAIKQYHLGQNAQNADWLIGDKIIGPKFPGKALRSMKEPGTANDHDSQPNHMDKYDDGSNLNFETEEKRQSYIVHTNSGIPNKAFFLVSMGIGTDNAAILWYKAWPHLHPNSDFHDAFEEILKAAKVLITEGKMPQNTEQVVKKAFSDVGIAKS</sequence>
<organism evidence="13 14">
    <name type="scientific">Bacillus thuringiensis</name>
    <dbReference type="NCBI Taxonomy" id="1428"/>
    <lineage>
        <taxon>Bacteria</taxon>
        <taxon>Bacillati</taxon>
        <taxon>Bacillota</taxon>
        <taxon>Bacilli</taxon>
        <taxon>Bacillales</taxon>
        <taxon>Bacillaceae</taxon>
        <taxon>Bacillus</taxon>
        <taxon>Bacillus cereus group</taxon>
    </lineage>
</organism>
<reference evidence="13" key="1">
    <citation type="submission" date="2019-07" db="EMBL/GenBank/DDBJ databases">
        <title>Draft Genome Sequence of Bacillus thuringiensis Strain S906, an Isolate Toxic for Coleopteran and Lepidopteran.</title>
        <authorList>
            <person name="Grynberg P."/>
            <person name="Martins E.S."/>
            <person name="Queiroz P.R."/>
            <person name="Togawa R.C."/>
            <person name="Martins N.F."/>
            <person name="Praca L.B."/>
            <person name="Fiuza V."/>
            <person name="Ramos F."/>
            <person name="Silva E."/>
            <person name="Monnerat R.G."/>
        </authorList>
    </citation>
    <scope>NUCLEOTIDE SEQUENCE</scope>
    <source>
        <strain evidence="13">S906</strain>
    </source>
</reference>
<comment type="caution">
    <text evidence="13">The sequence shown here is derived from an EMBL/GenBank/DDBJ whole genome shotgun (WGS) entry which is preliminary data.</text>
</comment>
<dbReference type="CDD" id="cd09597">
    <property type="entry name" value="M4_TLP"/>
    <property type="match status" value="1"/>
</dbReference>
<evidence type="ECO:0000256" key="4">
    <source>
        <dbReference type="ARBA" id="ARBA00022801"/>
    </source>
</evidence>
<keyword evidence="9" id="KW-0964">Secreted</keyword>
<feature type="domain" description="Peptidase M4" evidence="11">
    <location>
        <begin position="51"/>
        <end position="174"/>
    </location>
</feature>
<dbReference type="PANTHER" id="PTHR43579">
    <property type="match status" value="1"/>
</dbReference>
<keyword evidence="5 9" id="KW-0862">Zinc</keyword>
<dbReference type="InterPro" id="IPR001570">
    <property type="entry name" value="Peptidase_M4_C_domain"/>
</dbReference>
<evidence type="ECO:0000256" key="3">
    <source>
        <dbReference type="ARBA" id="ARBA00022723"/>
    </source>
</evidence>
<dbReference type="AlphaFoldDB" id="A0AAP4V3M1"/>
<dbReference type="Proteomes" id="UP001168357">
    <property type="component" value="Unassembled WGS sequence"/>
</dbReference>
<dbReference type="InterPro" id="IPR023612">
    <property type="entry name" value="Peptidase_M4"/>
</dbReference>
<dbReference type="PANTHER" id="PTHR43579:SF1">
    <property type="entry name" value="NEUTRAL METALLOPROTEINASE"/>
    <property type="match status" value="1"/>
</dbReference>
<comment type="subcellular location">
    <subcellularLocation>
        <location evidence="9">Secreted</location>
    </subcellularLocation>
</comment>
<dbReference type="Pfam" id="PF01447">
    <property type="entry name" value="Peptidase_M4"/>
    <property type="match status" value="1"/>
</dbReference>
<dbReference type="InterPro" id="IPR013856">
    <property type="entry name" value="Peptidase_M4_domain"/>
</dbReference>
<feature type="compositionally biased region" description="Basic and acidic residues" evidence="10">
    <location>
        <begin position="240"/>
        <end position="254"/>
    </location>
</feature>
<dbReference type="GO" id="GO:0046872">
    <property type="term" value="F:metal ion binding"/>
    <property type="evidence" value="ECO:0007669"/>
    <property type="project" value="UniProtKB-UniRule"/>
</dbReference>
<evidence type="ECO:0000256" key="1">
    <source>
        <dbReference type="ARBA" id="ARBA00009388"/>
    </source>
</evidence>
<dbReference type="GO" id="GO:0004222">
    <property type="term" value="F:metalloendopeptidase activity"/>
    <property type="evidence" value="ECO:0007669"/>
    <property type="project" value="UniProtKB-UniRule"/>
</dbReference>
<evidence type="ECO:0000256" key="10">
    <source>
        <dbReference type="SAM" id="MobiDB-lite"/>
    </source>
</evidence>
<dbReference type="EC" id="3.4.24.-" evidence="9"/>
<dbReference type="InterPro" id="IPR027268">
    <property type="entry name" value="Peptidase_M4/M1_CTD_sf"/>
</dbReference>
<dbReference type="EMBL" id="VIGY01000041">
    <property type="protein sequence ID" value="MDN7080007.1"/>
    <property type="molecule type" value="Genomic_DNA"/>
</dbReference>
<feature type="active site" evidence="8">
    <location>
        <position position="167"/>
    </location>
</feature>
<evidence type="ECO:0000256" key="2">
    <source>
        <dbReference type="ARBA" id="ARBA00022670"/>
    </source>
</evidence>
<evidence type="ECO:0000256" key="8">
    <source>
        <dbReference type="PIRSR" id="PIRSR623612-1"/>
    </source>
</evidence>
<dbReference type="GO" id="GO:0005576">
    <property type="term" value="C:extracellular region"/>
    <property type="evidence" value="ECO:0007669"/>
    <property type="project" value="UniProtKB-SubCell"/>
</dbReference>
<dbReference type="PRINTS" id="PR00730">
    <property type="entry name" value="THERMOLYSIN"/>
</dbReference>
<dbReference type="InterPro" id="IPR052759">
    <property type="entry name" value="Metalloprotease_M4"/>
</dbReference>
<evidence type="ECO:0000259" key="11">
    <source>
        <dbReference type="Pfam" id="PF01447"/>
    </source>
</evidence>
<gene>
    <name evidence="13" type="ORF">FLM80_23805</name>
</gene>
<name>A0AAP4V3M1_BACTU</name>
<comment type="similarity">
    <text evidence="1 9">Belongs to the peptidase M4 family.</text>
</comment>